<keyword evidence="3" id="KW-1185">Reference proteome</keyword>
<evidence type="ECO:0000313" key="1">
    <source>
        <dbReference type="EMBL" id="MDR6765115.1"/>
    </source>
</evidence>
<reference evidence="1 3" key="1">
    <citation type="submission" date="2023-07" db="EMBL/GenBank/DDBJ databases">
        <title>Sorghum-associated microbial communities from plants grown in Nebraska, USA.</title>
        <authorList>
            <person name="Schachtman D."/>
        </authorList>
    </citation>
    <scope>NUCLEOTIDE SEQUENCE</scope>
    <source>
        <strain evidence="2 3">BE105</strain>
        <strain evidence="1">BE69</strain>
    </source>
</reference>
<dbReference type="InterPro" id="IPR029069">
    <property type="entry name" value="HotDog_dom_sf"/>
</dbReference>
<dbReference type="EMBL" id="JAVDTS010000001">
    <property type="protein sequence ID" value="MDR6835552.1"/>
    <property type="molecule type" value="Genomic_DNA"/>
</dbReference>
<dbReference type="SUPFAM" id="SSF54637">
    <property type="entry name" value="Thioesterase/thiol ester dehydrase-isomerase"/>
    <property type="match status" value="1"/>
</dbReference>
<accession>A0AAJ2BVE4</accession>
<dbReference type="AlphaFoldDB" id="A0AAJ2BVE4"/>
<organism evidence="1 4">
    <name type="scientific">Acidovorax delafieldii</name>
    <name type="common">Pseudomonas delafieldii</name>
    <dbReference type="NCBI Taxonomy" id="47920"/>
    <lineage>
        <taxon>Bacteria</taxon>
        <taxon>Pseudomonadati</taxon>
        <taxon>Pseudomonadota</taxon>
        <taxon>Betaproteobacteria</taxon>
        <taxon>Burkholderiales</taxon>
        <taxon>Comamonadaceae</taxon>
        <taxon>Acidovorax</taxon>
    </lineage>
</organism>
<comment type="caution">
    <text evidence="1">The sequence shown here is derived from an EMBL/GenBank/DDBJ whole genome shotgun (WGS) entry which is preliminary data.</text>
</comment>
<dbReference type="Proteomes" id="UP001253458">
    <property type="component" value="Unassembled WGS sequence"/>
</dbReference>
<evidence type="ECO:0000313" key="4">
    <source>
        <dbReference type="Proteomes" id="UP001253458"/>
    </source>
</evidence>
<evidence type="ECO:0000313" key="3">
    <source>
        <dbReference type="Proteomes" id="UP001249076"/>
    </source>
</evidence>
<dbReference type="Gene3D" id="3.10.129.10">
    <property type="entry name" value="Hotdog Thioesterase"/>
    <property type="match status" value="1"/>
</dbReference>
<dbReference type="Proteomes" id="UP001249076">
    <property type="component" value="Unassembled WGS sequence"/>
</dbReference>
<sequence>MTVPPTPQSSDTESHPPQVMMEALKGMVLAMPMARTLGLRFVHAEPGRVEVEIPVSEAFSFRPGQLQATAVFAVADFAAVAAAGSVLPPGWTNATVDTTLKIVAPAQGECLRARGRVVDAGRLLTVCAADVWAVDAAGQERLCATLLATARNIDTGAPRPPRG</sequence>
<evidence type="ECO:0000313" key="2">
    <source>
        <dbReference type="EMBL" id="MDR6835552.1"/>
    </source>
</evidence>
<proteinExistence type="predicted"/>
<dbReference type="EMBL" id="JAVDTL010000001">
    <property type="protein sequence ID" value="MDR6765115.1"/>
    <property type="molecule type" value="Genomic_DNA"/>
</dbReference>
<name>A0AAJ2BVE4_ACIDE</name>
<protein>
    <submittedName>
        <fullName evidence="1">Uncharacterized protein (TIGR00369 family)</fullName>
    </submittedName>
</protein>
<gene>
    <name evidence="1" type="ORF">J2W88_000373</name>
    <name evidence="2" type="ORF">J2W93_000373</name>
</gene>